<dbReference type="GO" id="GO:0009055">
    <property type="term" value="F:electron transfer activity"/>
    <property type="evidence" value="ECO:0007669"/>
    <property type="project" value="InterPro"/>
</dbReference>
<feature type="binding site" description="covalent" evidence="8">
    <location>
        <position position="73"/>
    </location>
    <ligand>
        <name>heme c</name>
        <dbReference type="ChEBI" id="CHEBI:61717"/>
        <label>1</label>
    </ligand>
</feature>
<dbReference type="SUPFAM" id="SSF46626">
    <property type="entry name" value="Cytochrome c"/>
    <property type="match status" value="2"/>
</dbReference>
<evidence type="ECO:0000256" key="2">
    <source>
        <dbReference type="ARBA" id="ARBA00022617"/>
    </source>
</evidence>
<proteinExistence type="predicted"/>
<feature type="domain" description="Cytochrome c" evidence="11">
    <location>
        <begin position="212"/>
        <end position="366"/>
    </location>
</feature>
<dbReference type="PANTHER" id="PTHR30600">
    <property type="entry name" value="CYTOCHROME C PEROXIDASE-RELATED"/>
    <property type="match status" value="1"/>
</dbReference>
<feature type="binding site" description="axial binding residue" evidence="9">
    <location>
        <position position="77"/>
    </location>
    <ligand>
        <name>heme c</name>
        <dbReference type="ChEBI" id="CHEBI:61717"/>
        <label>1</label>
    </ligand>
    <ligandPart>
        <name>Fe</name>
        <dbReference type="ChEBI" id="CHEBI:18248"/>
    </ligandPart>
</feature>
<evidence type="ECO:0000313" key="13">
    <source>
        <dbReference type="Proteomes" id="UP000295793"/>
    </source>
</evidence>
<dbReference type="OrthoDB" id="9805202at2"/>
<feature type="chain" id="PRO_5020368872" evidence="10">
    <location>
        <begin position="18"/>
        <end position="387"/>
    </location>
</feature>
<keyword evidence="6" id="KW-0560">Oxidoreductase</keyword>
<feature type="binding site" description="covalent" evidence="8">
    <location>
        <position position="230"/>
    </location>
    <ligand>
        <name>heme c</name>
        <dbReference type="ChEBI" id="CHEBI:61717"/>
        <label>2</label>
    </ligand>
</feature>
<evidence type="ECO:0000256" key="6">
    <source>
        <dbReference type="ARBA" id="ARBA00023002"/>
    </source>
</evidence>
<comment type="PTM">
    <text evidence="8">Binds 2 heme groups per subunit.</text>
</comment>
<comment type="subcellular location">
    <subcellularLocation>
        <location evidence="1">Periplasm</location>
    </subcellularLocation>
</comment>
<dbReference type="GO" id="GO:0046872">
    <property type="term" value="F:metal ion binding"/>
    <property type="evidence" value="ECO:0007669"/>
    <property type="project" value="UniProtKB-KW"/>
</dbReference>
<dbReference type="Proteomes" id="UP000295793">
    <property type="component" value="Unassembled WGS sequence"/>
</dbReference>
<evidence type="ECO:0000259" key="11">
    <source>
        <dbReference type="PROSITE" id="PS51007"/>
    </source>
</evidence>
<reference evidence="12 13" key="1">
    <citation type="submission" date="2019-03" db="EMBL/GenBank/DDBJ databases">
        <title>Genomic Encyclopedia of Archaeal and Bacterial Type Strains, Phase II (KMG-II): from individual species to whole genera.</title>
        <authorList>
            <person name="Goeker M."/>
        </authorList>
    </citation>
    <scope>NUCLEOTIDE SEQUENCE [LARGE SCALE GENOMIC DNA]</scope>
    <source>
        <strain evidence="12 13">DSM 15388</strain>
    </source>
</reference>
<keyword evidence="13" id="KW-1185">Reference proteome</keyword>
<feature type="signal peptide" evidence="10">
    <location>
        <begin position="1"/>
        <end position="17"/>
    </location>
</feature>
<dbReference type="PIRSF" id="PIRSF000294">
    <property type="entry name" value="Cytochrome-c_peroxidase"/>
    <property type="match status" value="1"/>
</dbReference>
<protein>
    <submittedName>
        <fullName evidence="12">Cytochrome c peroxidase</fullName>
    </submittedName>
</protein>
<keyword evidence="4 10" id="KW-0732">Signal</keyword>
<dbReference type="AlphaFoldDB" id="A0A4R3HZI9"/>
<comment type="cofactor">
    <cofactor evidence="8">
        <name>heme</name>
        <dbReference type="ChEBI" id="CHEBI:30413"/>
    </cofactor>
    <text evidence="8">Binds 2 heme groups.</text>
</comment>
<comment type="caution">
    <text evidence="12">The sequence shown here is derived from an EMBL/GenBank/DDBJ whole genome shotgun (WGS) entry which is preliminary data.</text>
</comment>
<dbReference type="PROSITE" id="PS51007">
    <property type="entry name" value="CYTC"/>
    <property type="match status" value="1"/>
</dbReference>
<dbReference type="Gene3D" id="1.10.760.10">
    <property type="entry name" value="Cytochrome c-like domain"/>
    <property type="match status" value="2"/>
</dbReference>
<dbReference type="RefSeq" id="WP_132703247.1">
    <property type="nucleotide sequence ID" value="NZ_SLZR01000018.1"/>
</dbReference>
<evidence type="ECO:0000313" key="12">
    <source>
        <dbReference type="EMBL" id="TCS37685.1"/>
    </source>
</evidence>
<keyword evidence="3 9" id="KW-0479">Metal-binding</keyword>
<dbReference type="PANTHER" id="PTHR30600:SF10">
    <property type="entry name" value="BLL6722 PROTEIN"/>
    <property type="match status" value="1"/>
</dbReference>
<feature type="binding site" description="covalent" evidence="8">
    <location>
        <position position="76"/>
    </location>
    <ligand>
        <name>heme c</name>
        <dbReference type="ChEBI" id="CHEBI:61717"/>
        <label>1</label>
    </ligand>
</feature>
<keyword evidence="12" id="KW-0575">Peroxidase</keyword>
<feature type="binding site" description="covalent" evidence="8">
    <location>
        <position position="227"/>
    </location>
    <ligand>
        <name>heme c</name>
        <dbReference type="ChEBI" id="CHEBI:61717"/>
        <label>2</label>
    </ligand>
</feature>
<feature type="binding site" description="axial binding residue" evidence="9">
    <location>
        <position position="231"/>
    </location>
    <ligand>
        <name>heme c</name>
        <dbReference type="ChEBI" id="CHEBI:61717"/>
        <label>2</label>
    </ligand>
    <ligandPart>
        <name>Fe</name>
        <dbReference type="ChEBI" id="CHEBI:18248"/>
    </ligandPart>
</feature>
<keyword evidence="7 9" id="KW-0408">Iron</keyword>
<gene>
    <name evidence="12" type="ORF">BCF53_11845</name>
</gene>
<evidence type="ECO:0000256" key="1">
    <source>
        <dbReference type="ARBA" id="ARBA00004418"/>
    </source>
</evidence>
<accession>A0A4R3HZI9</accession>
<dbReference type="InterPro" id="IPR036909">
    <property type="entry name" value="Cyt_c-like_dom_sf"/>
</dbReference>
<evidence type="ECO:0000256" key="8">
    <source>
        <dbReference type="PIRSR" id="PIRSR000294-1"/>
    </source>
</evidence>
<dbReference type="GO" id="GO:0004130">
    <property type="term" value="F:cytochrome-c peroxidase activity"/>
    <property type="evidence" value="ECO:0007669"/>
    <property type="project" value="TreeGrafter"/>
</dbReference>
<name>A0A4R3HZI9_9GAMM</name>
<keyword evidence="2 8" id="KW-0349">Heme</keyword>
<dbReference type="InterPro" id="IPR009056">
    <property type="entry name" value="Cyt_c-like_dom"/>
</dbReference>
<evidence type="ECO:0000256" key="9">
    <source>
        <dbReference type="PIRSR" id="PIRSR000294-2"/>
    </source>
</evidence>
<evidence type="ECO:0000256" key="7">
    <source>
        <dbReference type="ARBA" id="ARBA00023004"/>
    </source>
</evidence>
<dbReference type="Pfam" id="PF03150">
    <property type="entry name" value="CCP_MauG"/>
    <property type="match status" value="1"/>
</dbReference>
<keyword evidence="5" id="KW-0574">Periplasm</keyword>
<dbReference type="InterPro" id="IPR026259">
    <property type="entry name" value="MauG/Cytc_peroxidase"/>
</dbReference>
<evidence type="ECO:0000256" key="3">
    <source>
        <dbReference type="ARBA" id="ARBA00022723"/>
    </source>
</evidence>
<sequence length="387" mass="42291">MMRLLISLLFTCGLAAASDWSATERAFVQSLGPWPQAAVADASNRLSGDVRAIELGRQLFFDRRLSANNALACADCHRPDAQFADGIALNRGFGALARHTPALLNLSQRYWFGWGGENDNLWAQSMRPILTPEEMNASLTQVSETLRQDDAFACRFQATTGLALQTLDEQTQLVWIGKLLAAYQETIVTGRTAFDTFRDQLLQGQPLTALNASEQAGLKLFIGEGRCVFCHSGAGFSNGEFGDIGVSFFTASGVDKGRYAGIQSVTRSPFNRLGAFSDSIASGSRTQHIQLLHRNWGEFRVPSLRNVADTAPYMHNGSVETLAEVVDFYSELDEERLHTDGEKILRPLHLSAPEKQNLIAFLQSLSAPVSAATDQPDLFQNCPQAAG</sequence>
<dbReference type="GO" id="GO:0020037">
    <property type="term" value="F:heme binding"/>
    <property type="evidence" value="ECO:0007669"/>
    <property type="project" value="InterPro"/>
</dbReference>
<evidence type="ECO:0000256" key="5">
    <source>
        <dbReference type="ARBA" id="ARBA00022764"/>
    </source>
</evidence>
<dbReference type="InterPro" id="IPR051395">
    <property type="entry name" value="Cytochrome_c_Peroxidase/MauG"/>
</dbReference>
<evidence type="ECO:0000256" key="10">
    <source>
        <dbReference type="SAM" id="SignalP"/>
    </source>
</evidence>
<dbReference type="InterPro" id="IPR004852">
    <property type="entry name" value="Di-haem_cyt_c_peroxidsae"/>
</dbReference>
<dbReference type="EMBL" id="SLZR01000018">
    <property type="protein sequence ID" value="TCS37685.1"/>
    <property type="molecule type" value="Genomic_DNA"/>
</dbReference>
<dbReference type="GO" id="GO:0042597">
    <property type="term" value="C:periplasmic space"/>
    <property type="evidence" value="ECO:0007669"/>
    <property type="project" value="UniProtKB-SubCell"/>
</dbReference>
<organism evidence="12 13">
    <name type="scientific">Reinekea marinisedimentorum</name>
    <dbReference type="NCBI Taxonomy" id="230495"/>
    <lineage>
        <taxon>Bacteria</taxon>
        <taxon>Pseudomonadati</taxon>
        <taxon>Pseudomonadota</taxon>
        <taxon>Gammaproteobacteria</taxon>
        <taxon>Oceanospirillales</taxon>
        <taxon>Saccharospirillaceae</taxon>
        <taxon>Reinekea</taxon>
    </lineage>
</organism>
<evidence type="ECO:0000256" key="4">
    <source>
        <dbReference type="ARBA" id="ARBA00022729"/>
    </source>
</evidence>